<keyword evidence="1" id="KW-0812">Transmembrane</keyword>
<evidence type="ECO:0000313" key="3">
    <source>
        <dbReference type="EMBL" id="PIP55527.1"/>
    </source>
</evidence>
<evidence type="ECO:0000259" key="2">
    <source>
        <dbReference type="Pfam" id="PF03724"/>
    </source>
</evidence>
<dbReference type="Gene3D" id="2.40.128.270">
    <property type="match status" value="1"/>
</dbReference>
<dbReference type="PANTHER" id="PTHR35535:SF2">
    <property type="entry name" value="DUF306 DOMAIN-CONTAINING PROTEIN"/>
    <property type="match status" value="1"/>
</dbReference>
<feature type="transmembrane region" description="Helical" evidence="1">
    <location>
        <begin position="5"/>
        <end position="26"/>
    </location>
</feature>
<accession>A0A2H0BCX2</accession>
<dbReference type="Pfam" id="PF03724">
    <property type="entry name" value="META"/>
    <property type="match status" value="1"/>
</dbReference>
<evidence type="ECO:0000313" key="4">
    <source>
        <dbReference type="Proteomes" id="UP000229794"/>
    </source>
</evidence>
<name>A0A2H0BCX2_9BACT</name>
<dbReference type="InterPro" id="IPR005184">
    <property type="entry name" value="DUF306_Meta_HslJ"/>
</dbReference>
<organism evidence="3 4">
    <name type="scientific">Candidatus Zambryskibacteria bacterium CG22_combo_CG10-13_8_21_14_all_42_17</name>
    <dbReference type="NCBI Taxonomy" id="1975118"/>
    <lineage>
        <taxon>Bacteria</taxon>
        <taxon>Candidatus Zambryskiibacteriota</taxon>
    </lineage>
</organism>
<feature type="domain" description="DUF306" evidence="2">
    <location>
        <begin position="61"/>
        <end position="160"/>
    </location>
</feature>
<dbReference type="InterPro" id="IPR038670">
    <property type="entry name" value="HslJ-like_sf"/>
</dbReference>
<protein>
    <recommendedName>
        <fullName evidence="2">DUF306 domain-containing protein</fullName>
    </recommendedName>
</protein>
<dbReference type="AlphaFoldDB" id="A0A2H0BCX2"/>
<dbReference type="EMBL" id="PCST01000037">
    <property type="protein sequence ID" value="PIP55527.1"/>
    <property type="molecule type" value="Genomic_DNA"/>
</dbReference>
<keyword evidence="1" id="KW-1133">Transmembrane helix</keyword>
<dbReference type="InterPro" id="IPR053147">
    <property type="entry name" value="Hsp_HslJ-like"/>
</dbReference>
<gene>
    <name evidence="3" type="ORF">COX06_02900</name>
</gene>
<comment type="caution">
    <text evidence="3">The sequence shown here is derived from an EMBL/GenBank/DDBJ whole genome shotgun (WGS) entry which is preliminary data.</text>
</comment>
<sequence>MKIFIYVIAVIALLVGGYYLYIYWALGNDNVSEPIVTEPNDTEPIVGENLEGEADPSRMTLTMTTWRWQSALYNDGREIRPATPDTFTLTFKNDGTFSATTDCNNAGGSYTANDGSISFTDIFSTLMYCEGSQESEFIQLLTNTSGYLFTSRGELILDLKFDSGSVVFR</sequence>
<keyword evidence="1" id="KW-0472">Membrane</keyword>
<dbReference type="PANTHER" id="PTHR35535">
    <property type="entry name" value="HEAT SHOCK PROTEIN HSLJ"/>
    <property type="match status" value="1"/>
</dbReference>
<evidence type="ECO:0000256" key="1">
    <source>
        <dbReference type="SAM" id="Phobius"/>
    </source>
</evidence>
<reference evidence="3 4" key="1">
    <citation type="submission" date="2017-09" db="EMBL/GenBank/DDBJ databases">
        <title>Depth-based differentiation of microbial function through sediment-hosted aquifers and enrichment of novel symbionts in the deep terrestrial subsurface.</title>
        <authorList>
            <person name="Probst A.J."/>
            <person name="Ladd B."/>
            <person name="Jarett J.K."/>
            <person name="Geller-Mcgrath D.E."/>
            <person name="Sieber C.M."/>
            <person name="Emerson J.B."/>
            <person name="Anantharaman K."/>
            <person name="Thomas B.C."/>
            <person name="Malmstrom R."/>
            <person name="Stieglmeier M."/>
            <person name="Klingl A."/>
            <person name="Woyke T."/>
            <person name="Ryan C.M."/>
            <person name="Banfield J.F."/>
        </authorList>
    </citation>
    <scope>NUCLEOTIDE SEQUENCE [LARGE SCALE GENOMIC DNA]</scope>
    <source>
        <strain evidence="3">CG22_combo_CG10-13_8_21_14_all_42_17</strain>
    </source>
</reference>
<proteinExistence type="predicted"/>
<dbReference type="Proteomes" id="UP000229794">
    <property type="component" value="Unassembled WGS sequence"/>
</dbReference>